<sequence>MNIIKRLKTTAKNLKINFLQSKKYIILCVSLICLGGCNLAPTQNFFGSFFPAWLYCIVFGIIATALSRKLLIFLKIDQYLKMRVLVYFAMALAYIFLAWLLVFTDILTQFVF</sequence>
<keyword evidence="5 11" id="KW-0812">Transmembrane</keyword>
<evidence type="ECO:0000256" key="1">
    <source>
        <dbReference type="ARBA" id="ARBA00004141"/>
    </source>
</evidence>
<dbReference type="STRING" id="1121455.SAMN02745728_01546"/>
<evidence type="ECO:0000256" key="9">
    <source>
        <dbReference type="ARBA" id="ARBA00023139"/>
    </source>
</evidence>
<evidence type="ECO:0000256" key="5">
    <source>
        <dbReference type="ARBA" id="ARBA00022692"/>
    </source>
</evidence>
<evidence type="ECO:0000256" key="10">
    <source>
        <dbReference type="ARBA" id="ARBA00023288"/>
    </source>
</evidence>
<evidence type="ECO:0000256" key="7">
    <source>
        <dbReference type="ARBA" id="ARBA00022989"/>
    </source>
</evidence>
<evidence type="ECO:0000256" key="4">
    <source>
        <dbReference type="ARBA" id="ARBA00022475"/>
    </source>
</evidence>
<keyword evidence="13" id="KW-1185">Reference proteome</keyword>
<dbReference type="InterPro" id="IPR031381">
    <property type="entry name" value="YtcA"/>
</dbReference>
<evidence type="ECO:0000256" key="8">
    <source>
        <dbReference type="ARBA" id="ARBA00023136"/>
    </source>
</evidence>
<evidence type="ECO:0000256" key="3">
    <source>
        <dbReference type="ARBA" id="ARBA00021237"/>
    </source>
</evidence>
<keyword evidence="8 11" id="KW-0472">Membrane</keyword>
<reference evidence="12 13" key="1">
    <citation type="submission" date="2016-12" db="EMBL/GenBank/DDBJ databases">
        <authorList>
            <person name="Song W.-J."/>
            <person name="Kurnit D.M."/>
        </authorList>
    </citation>
    <scope>NUCLEOTIDE SEQUENCE [LARGE SCALE GENOMIC DNA]</scope>
    <source>
        <strain evidence="12 13">DSM 11393</strain>
    </source>
</reference>
<protein>
    <recommendedName>
        <fullName evidence="3">Uncharacterized protein YtcA</fullName>
    </recommendedName>
</protein>
<keyword evidence="4" id="KW-1003">Cell membrane</keyword>
<name>A0A1M7T4G7_9BACT</name>
<dbReference type="AlphaFoldDB" id="A0A1M7T4G7"/>
<evidence type="ECO:0000256" key="2">
    <source>
        <dbReference type="ARBA" id="ARBA00008208"/>
    </source>
</evidence>
<keyword evidence="9" id="KW-0564">Palmitate</keyword>
<gene>
    <name evidence="12" type="ORF">SAMN02745728_01546</name>
</gene>
<dbReference type="OrthoDB" id="123105at2"/>
<dbReference type="RefSeq" id="WP_084650647.1">
    <property type="nucleotide sequence ID" value="NZ_FRDI01000006.1"/>
</dbReference>
<dbReference type="EMBL" id="FRDI01000006">
    <property type="protein sequence ID" value="SHN65574.1"/>
    <property type="molecule type" value="Genomic_DNA"/>
</dbReference>
<keyword evidence="10" id="KW-0449">Lipoprotein</keyword>
<evidence type="ECO:0000256" key="6">
    <source>
        <dbReference type="ARBA" id="ARBA00022729"/>
    </source>
</evidence>
<feature type="transmembrane region" description="Helical" evidence="11">
    <location>
        <begin position="84"/>
        <end position="102"/>
    </location>
</feature>
<accession>A0A1M7T4G7</accession>
<evidence type="ECO:0000313" key="12">
    <source>
        <dbReference type="EMBL" id="SHN65574.1"/>
    </source>
</evidence>
<proteinExistence type="inferred from homology"/>
<feature type="transmembrane region" description="Helical" evidence="11">
    <location>
        <begin position="52"/>
        <end position="72"/>
    </location>
</feature>
<evidence type="ECO:0000256" key="11">
    <source>
        <dbReference type="SAM" id="Phobius"/>
    </source>
</evidence>
<comment type="subcellular location">
    <subcellularLocation>
        <location evidence="1">Membrane</location>
        <topology evidence="1">Multi-pass membrane protein</topology>
    </subcellularLocation>
</comment>
<keyword evidence="7 11" id="KW-1133">Transmembrane helix</keyword>
<keyword evidence="6" id="KW-0732">Signal</keyword>
<comment type="similarity">
    <text evidence="2">Belongs to the YtcA family.</text>
</comment>
<dbReference type="GO" id="GO:0016020">
    <property type="term" value="C:membrane"/>
    <property type="evidence" value="ECO:0007669"/>
    <property type="project" value="UniProtKB-SubCell"/>
</dbReference>
<dbReference type="Pfam" id="PF17090">
    <property type="entry name" value="Ytca"/>
    <property type="match status" value="1"/>
</dbReference>
<feature type="transmembrane region" description="Helical" evidence="11">
    <location>
        <begin position="24"/>
        <end position="46"/>
    </location>
</feature>
<dbReference type="Proteomes" id="UP000186469">
    <property type="component" value="Unassembled WGS sequence"/>
</dbReference>
<organism evidence="12 13">
    <name type="scientific">Desulfovibrio litoralis DSM 11393</name>
    <dbReference type="NCBI Taxonomy" id="1121455"/>
    <lineage>
        <taxon>Bacteria</taxon>
        <taxon>Pseudomonadati</taxon>
        <taxon>Thermodesulfobacteriota</taxon>
        <taxon>Desulfovibrionia</taxon>
        <taxon>Desulfovibrionales</taxon>
        <taxon>Desulfovibrionaceae</taxon>
        <taxon>Desulfovibrio</taxon>
    </lineage>
</organism>
<evidence type="ECO:0000313" key="13">
    <source>
        <dbReference type="Proteomes" id="UP000186469"/>
    </source>
</evidence>